<evidence type="ECO:0008006" key="4">
    <source>
        <dbReference type="Google" id="ProtNLM"/>
    </source>
</evidence>
<evidence type="ECO:0000256" key="1">
    <source>
        <dbReference type="SAM" id="Phobius"/>
    </source>
</evidence>
<dbReference type="Proteomes" id="UP000011758">
    <property type="component" value="Unassembled WGS sequence"/>
</dbReference>
<dbReference type="RefSeq" id="WP_004804080.1">
    <property type="nucleotide sequence ID" value="NZ_KB446649.1"/>
</dbReference>
<dbReference type="InterPro" id="IPR036249">
    <property type="entry name" value="Thioredoxin-like_sf"/>
</dbReference>
<feature type="transmembrane region" description="Helical" evidence="1">
    <location>
        <begin position="12"/>
        <end position="30"/>
    </location>
</feature>
<keyword evidence="3" id="KW-1185">Reference proteome</keyword>
<keyword evidence="1" id="KW-1133">Transmembrane helix</keyword>
<evidence type="ECO:0000313" key="2">
    <source>
        <dbReference type="EMBL" id="EMD16033.1"/>
    </source>
</evidence>
<dbReference type="Gene3D" id="3.40.30.10">
    <property type="entry name" value="Glutaredoxin"/>
    <property type="match status" value="1"/>
</dbReference>
<name>M2NCX8_9FIRM</name>
<protein>
    <recommendedName>
        <fullName evidence="4">Thioredoxin domain-containing protein</fullName>
    </recommendedName>
</protein>
<proteinExistence type="predicted"/>
<dbReference type="EMBL" id="AGEJ01000025">
    <property type="protein sequence ID" value="EMD16033.1"/>
    <property type="molecule type" value="Genomic_DNA"/>
</dbReference>
<dbReference type="eggNOG" id="ENOG5032T3Z">
    <property type="taxonomic scope" value="Bacteria"/>
</dbReference>
<dbReference type="BioCyc" id="ECAT999415-HMP:GTTI-1767-MONOMER"/>
<keyword evidence="1" id="KW-0472">Membrane</keyword>
<accession>M2NCX8</accession>
<dbReference type="SUPFAM" id="SSF52833">
    <property type="entry name" value="Thioredoxin-like"/>
    <property type="match status" value="1"/>
</dbReference>
<keyword evidence="1" id="KW-0812">Transmembrane</keyword>
<dbReference type="PATRIC" id="fig|999415.3.peg.1732"/>
<organism evidence="2 3">
    <name type="scientific">Eggerthia catenaformis OT 569 = DSM 20559</name>
    <dbReference type="NCBI Taxonomy" id="999415"/>
    <lineage>
        <taxon>Bacteria</taxon>
        <taxon>Bacillati</taxon>
        <taxon>Bacillota</taxon>
        <taxon>Erysipelotrichia</taxon>
        <taxon>Erysipelotrichales</taxon>
        <taxon>Coprobacillaceae</taxon>
        <taxon>Eggerthia</taxon>
    </lineage>
</organism>
<dbReference type="AlphaFoldDB" id="M2NCX8"/>
<evidence type="ECO:0000313" key="3">
    <source>
        <dbReference type="Proteomes" id="UP000011758"/>
    </source>
</evidence>
<comment type="caution">
    <text evidence="2">The sequence shown here is derived from an EMBL/GenBank/DDBJ whole genome shotgun (WGS) entry which is preliminary data.</text>
</comment>
<dbReference type="OrthoDB" id="1650491at2"/>
<gene>
    <name evidence="2" type="ORF">HMPREF9943_01705</name>
</gene>
<reference evidence="2 3" key="1">
    <citation type="submission" date="2013-02" db="EMBL/GenBank/DDBJ databases">
        <title>The Genome Sequence of Lactobacillus catenaformis F0143.</title>
        <authorList>
            <consortium name="The Broad Institute Genome Sequencing Platform"/>
            <person name="Earl A."/>
            <person name="Ward D."/>
            <person name="Feldgarden M."/>
            <person name="Gevers D."/>
            <person name="Izard J."/>
            <person name="Blanton J.M."/>
            <person name="Mathney J."/>
            <person name="Dewhirst F.E."/>
            <person name="Young S.K."/>
            <person name="Zeng Q."/>
            <person name="Gargeya S."/>
            <person name="Fitzgerald M."/>
            <person name="Haas B."/>
            <person name="Abouelleil A."/>
            <person name="Alvarado L."/>
            <person name="Arachchi H.M."/>
            <person name="Berlin A."/>
            <person name="Chapman S.B."/>
            <person name="Gearin G."/>
            <person name="Goldberg J."/>
            <person name="Griggs A."/>
            <person name="Gujja S."/>
            <person name="Hansen M."/>
            <person name="Heiman D."/>
            <person name="Howarth C."/>
            <person name="Larimer J."/>
            <person name="Lui A."/>
            <person name="MacDonald P.J.P."/>
            <person name="McCowen C."/>
            <person name="Montmayeur A."/>
            <person name="Murphy C."/>
            <person name="Neiman D."/>
            <person name="Pearson M."/>
            <person name="Priest M."/>
            <person name="Roberts A."/>
            <person name="Saif S."/>
            <person name="Shea T."/>
            <person name="Sisk P."/>
            <person name="Stolte C."/>
            <person name="Sykes S."/>
            <person name="Wortman J."/>
            <person name="Nusbaum C."/>
            <person name="Birren B."/>
        </authorList>
    </citation>
    <scope>NUCLEOTIDE SEQUENCE [LARGE SCALE GENOMIC DNA]</scope>
    <source>
        <strain evidence="2 3">OT 569</strain>
    </source>
</reference>
<sequence length="141" mass="15971">MQFFKKISKEISVFGLVLVIFAGLFIYRQATYATYKTITASQLESKLKDKSSFILVAGNSNDNSVVSYQGVLTDYCTKNRNKTIYFLDLSKVKADYLSKTLKIDATTPCTMIIKKGKVTANKSGAMQYYYLTDFIKENDKD</sequence>